<proteinExistence type="predicted"/>
<organism evidence="2 3">
    <name type="scientific">Daedalea quercina L-15889</name>
    <dbReference type="NCBI Taxonomy" id="1314783"/>
    <lineage>
        <taxon>Eukaryota</taxon>
        <taxon>Fungi</taxon>
        <taxon>Dikarya</taxon>
        <taxon>Basidiomycota</taxon>
        <taxon>Agaricomycotina</taxon>
        <taxon>Agaricomycetes</taxon>
        <taxon>Polyporales</taxon>
        <taxon>Fomitopsis</taxon>
    </lineage>
</organism>
<feature type="region of interest" description="Disordered" evidence="1">
    <location>
        <begin position="26"/>
        <end position="97"/>
    </location>
</feature>
<gene>
    <name evidence="2" type="ORF">DAEQUDRAFT_765921</name>
</gene>
<dbReference type="AlphaFoldDB" id="A0A165Q2A1"/>
<evidence type="ECO:0000313" key="3">
    <source>
        <dbReference type="Proteomes" id="UP000076727"/>
    </source>
</evidence>
<accession>A0A165Q2A1</accession>
<feature type="compositionally biased region" description="Basic and acidic residues" evidence="1">
    <location>
        <begin position="44"/>
        <end position="56"/>
    </location>
</feature>
<evidence type="ECO:0000256" key="1">
    <source>
        <dbReference type="SAM" id="MobiDB-lite"/>
    </source>
</evidence>
<protein>
    <submittedName>
        <fullName evidence="2">Uncharacterized protein</fullName>
    </submittedName>
</protein>
<name>A0A165Q2A1_9APHY</name>
<reference evidence="2 3" key="1">
    <citation type="journal article" date="2016" name="Mol. Biol. Evol.">
        <title>Comparative Genomics of Early-Diverging Mushroom-Forming Fungi Provides Insights into the Origins of Lignocellulose Decay Capabilities.</title>
        <authorList>
            <person name="Nagy L.G."/>
            <person name="Riley R."/>
            <person name="Tritt A."/>
            <person name="Adam C."/>
            <person name="Daum C."/>
            <person name="Floudas D."/>
            <person name="Sun H."/>
            <person name="Yadav J.S."/>
            <person name="Pangilinan J."/>
            <person name="Larsson K.H."/>
            <person name="Matsuura K."/>
            <person name="Barry K."/>
            <person name="Labutti K."/>
            <person name="Kuo R."/>
            <person name="Ohm R.A."/>
            <person name="Bhattacharya S.S."/>
            <person name="Shirouzu T."/>
            <person name="Yoshinaga Y."/>
            <person name="Martin F.M."/>
            <person name="Grigoriev I.V."/>
            <person name="Hibbett D.S."/>
        </authorList>
    </citation>
    <scope>NUCLEOTIDE SEQUENCE [LARGE SCALE GENOMIC DNA]</scope>
    <source>
        <strain evidence="2 3">L-15889</strain>
    </source>
</reference>
<evidence type="ECO:0000313" key="2">
    <source>
        <dbReference type="EMBL" id="KZT68918.1"/>
    </source>
</evidence>
<keyword evidence="3" id="KW-1185">Reference proteome</keyword>
<dbReference type="Proteomes" id="UP000076727">
    <property type="component" value="Unassembled WGS sequence"/>
</dbReference>
<sequence>MTATPYVPSSEPQEIDDLYAEAFEPGRQATPLKEGAAVRTAPPSDHRDSPALKRAEQLQSQDRAPSLAVSLPSEHESLATTPRPSTPPSPTPDHDSSEMEVDIIRFRALPGLWPRCKNKLEWSTAREALKEHIEEEVNNDFYKVEGSGDFWCPISESLGCLVAAWGYACPQGIKLVKERADESYAKILEGWSQTHERDLRIEAAQEKAEKRAQNECLTLLAAVRLRAIPKA</sequence>
<dbReference type="EMBL" id="KV429062">
    <property type="protein sequence ID" value="KZT68918.1"/>
    <property type="molecule type" value="Genomic_DNA"/>
</dbReference>